<feature type="binding site" evidence="9">
    <location>
        <position position="41"/>
    </location>
    <ligand>
        <name>NADPH</name>
        <dbReference type="ChEBI" id="CHEBI:57783"/>
    </ligand>
</feature>
<reference evidence="14" key="1">
    <citation type="journal article" date="2010" name="Environ. Microbiol.">
        <title>The genome of Syntrophomonas wolfei: new insights into syntrophic metabolism and biohydrogen production.</title>
        <authorList>
            <person name="Sieber J.R."/>
            <person name="Sims D.R."/>
            <person name="Han C."/>
            <person name="Kim E."/>
            <person name="Lykidis A."/>
            <person name="Lapidus A.L."/>
            <person name="McDonnald E."/>
            <person name="Rohlin L."/>
            <person name="Culley D.E."/>
            <person name="Gunsalus R."/>
            <person name="McInerney M.J."/>
        </authorList>
    </citation>
    <scope>NUCLEOTIDE SEQUENCE [LARGE SCALE GENOMIC DNA]</scope>
    <source>
        <strain evidence="14">DSM 2245B / Goettingen</strain>
    </source>
</reference>
<dbReference type="STRING" id="335541.Swol_0889"/>
<dbReference type="UniPathway" id="UPA00056">
    <property type="reaction ID" value="UER00092"/>
</dbReference>
<feature type="binding site" evidence="9">
    <location>
        <position position="39"/>
    </location>
    <ligand>
        <name>NADPH</name>
        <dbReference type="ChEBI" id="CHEBI:57783"/>
    </ligand>
</feature>
<keyword evidence="9" id="KW-0460">Magnesium</keyword>
<feature type="binding site" evidence="9">
    <location>
        <position position="178"/>
    </location>
    <ligand>
        <name>1-deoxy-D-xylulose 5-phosphate</name>
        <dbReference type="ChEBI" id="CHEBI:57792"/>
    </ligand>
</feature>
<feature type="binding site" evidence="9">
    <location>
        <position position="179"/>
    </location>
    <ligand>
        <name>Mn(2+)</name>
        <dbReference type="ChEBI" id="CHEBI:29035"/>
    </ligand>
</feature>
<evidence type="ECO:0000256" key="3">
    <source>
        <dbReference type="ARBA" id="ARBA00022723"/>
    </source>
</evidence>
<keyword evidence="4 9" id="KW-0521">NADP</keyword>
<comment type="catalytic activity">
    <reaction evidence="8">
        <text>2-C-methyl-D-erythritol 4-phosphate + NADP(+) = 1-deoxy-D-xylulose 5-phosphate + NADPH + H(+)</text>
        <dbReference type="Rhea" id="RHEA:13717"/>
        <dbReference type="ChEBI" id="CHEBI:15378"/>
        <dbReference type="ChEBI" id="CHEBI:57783"/>
        <dbReference type="ChEBI" id="CHEBI:57792"/>
        <dbReference type="ChEBI" id="CHEBI:58262"/>
        <dbReference type="ChEBI" id="CHEBI:58349"/>
        <dbReference type="EC" id="1.1.1.267"/>
    </reaction>
    <physiologicalReaction direction="right-to-left" evidence="8">
        <dbReference type="Rhea" id="RHEA:13719"/>
    </physiologicalReaction>
</comment>
<dbReference type="SUPFAM" id="SSF55347">
    <property type="entry name" value="Glyceraldehyde-3-phosphate dehydrogenase-like, C-terminal domain"/>
    <property type="match status" value="1"/>
</dbReference>
<feature type="binding site" evidence="9">
    <location>
        <position position="243"/>
    </location>
    <ligand>
        <name>1-deoxy-D-xylulose 5-phosphate</name>
        <dbReference type="ChEBI" id="CHEBI:57792"/>
    </ligand>
</feature>
<organism evidence="13 14">
    <name type="scientific">Syntrophomonas wolfei subsp. wolfei (strain DSM 2245B / Goettingen)</name>
    <dbReference type="NCBI Taxonomy" id="335541"/>
    <lineage>
        <taxon>Bacteria</taxon>
        <taxon>Bacillati</taxon>
        <taxon>Bacillota</taxon>
        <taxon>Clostridia</taxon>
        <taxon>Eubacteriales</taxon>
        <taxon>Syntrophomonadaceae</taxon>
        <taxon>Syntrophomonas</taxon>
    </lineage>
</organism>
<evidence type="ECO:0000256" key="4">
    <source>
        <dbReference type="ARBA" id="ARBA00022857"/>
    </source>
</evidence>
<feature type="binding site" evidence="9">
    <location>
        <position position="152"/>
    </location>
    <ligand>
        <name>1-deoxy-D-xylulose 5-phosphate</name>
        <dbReference type="ChEBI" id="CHEBI:57792"/>
    </ligand>
</feature>
<evidence type="ECO:0000259" key="10">
    <source>
        <dbReference type="Pfam" id="PF02670"/>
    </source>
</evidence>
<dbReference type="EC" id="1.1.1.267" evidence="9"/>
<comment type="caution">
    <text evidence="9">Lacks conserved residue(s) required for the propagation of feature annotation.</text>
</comment>
<dbReference type="GO" id="GO:0030145">
    <property type="term" value="F:manganese ion binding"/>
    <property type="evidence" value="ECO:0007669"/>
    <property type="project" value="TreeGrafter"/>
</dbReference>
<dbReference type="InterPro" id="IPR036291">
    <property type="entry name" value="NAD(P)-bd_dom_sf"/>
</dbReference>
<dbReference type="HOGENOM" id="CLU_035714_4_0_9"/>
<feature type="binding site" evidence="9">
    <location>
        <position position="179"/>
    </location>
    <ligand>
        <name>1-deoxy-D-xylulose 5-phosphate</name>
        <dbReference type="ChEBI" id="CHEBI:57792"/>
    </ligand>
</feature>
<comment type="function">
    <text evidence="9">Catalyzes the NADPH-dependent rearrangement and reduction of 1-deoxy-D-xylulose-5-phosphate (DXP) to 2-C-methyl-D-erythritol 4-phosphate (MEP).</text>
</comment>
<feature type="binding site" evidence="9">
    <location>
        <position position="153"/>
    </location>
    <ligand>
        <name>NADPH</name>
        <dbReference type="ChEBI" id="CHEBI:57783"/>
    </ligand>
</feature>
<feature type="domain" description="DXP reductoisomerase C-terminal" evidence="12">
    <location>
        <begin position="287"/>
        <end position="402"/>
    </location>
</feature>
<dbReference type="SUPFAM" id="SSF69055">
    <property type="entry name" value="1-deoxy-D-xylulose-5-phosphate reductoisomerase, C-terminal domain"/>
    <property type="match status" value="1"/>
</dbReference>
<dbReference type="InterPro" id="IPR003821">
    <property type="entry name" value="DXP_reductoisomerase"/>
</dbReference>
<dbReference type="Gene3D" id="3.40.50.720">
    <property type="entry name" value="NAD(P)-binding Rossmann-like Domain"/>
    <property type="match status" value="1"/>
</dbReference>
<keyword evidence="6 9" id="KW-0464">Manganese</keyword>
<comment type="similarity">
    <text evidence="2 9">Belongs to the DXR family.</text>
</comment>
<dbReference type="AlphaFoldDB" id="Q0AYJ7"/>
<feature type="binding site" evidence="9">
    <location>
        <position position="225"/>
    </location>
    <ligand>
        <name>1-deoxy-D-xylulose 5-phosphate</name>
        <dbReference type="ChEBI" id="CHEBI:57792"/>
    </ligand>
</feature>
<comment type="pathway">
    <text evidence="1 9">Isoprenoid biosynthesis; isopentenyl diphosphate biosynthesis via DXP pathway; isopentenyl diphosphate from 1-deoxy-D-xylulose 5-phosphate: step 1/6.</text>
</comment>
<evidence type="ECO:0000256" key="7">
    <source>
        <dbReference type="ARBA" id="ARBA00023229"/>
    </source>
</evidence>
<feature type="binding site" evidence="9">
    <location>
        <position position="151"/>
    </location>
    <ligand>
        <name>NADPH</name>
        <dbReference type="ChEBI" id="CHEBI:57783"/>
    </ligand>
</feature>
<evidence type="ECO:0000259" key="12">
    <source>
        <dbReference type="Pfam" id="PF13288"/>
    </source>
</evidence>
<evidence type="ECO:0000313" key="14">
    <source>
        <dbReference type="Proteomes" id="UP000001968"/>
    </source>
</evidence>
<dbReference type="InterPro" id="IPR013512">
    <property type="entry name" value="DXP_reductoisomerase_N"/>
</dbReference>
<sequence length="409" mass="45057">MLHPCFANARLYIYTTFMQEKEGFIMNKKQSNVIILGSTGSIGIQALDVIRMHSDSFRVLGLAAKDEVQLLREQIELYQPEYISLADKESIKKLGELGGSGVKKALPGVEGLCELASLPEADIVLVALSGAIGILPTLAAIEARKRVALANKETLVAAGDIVMQEARQQGALIIPVDSEHSAIFQCLAGEARHLHRIWLTASGGPFRDFTREQMKAVDLEMALQHPNWSMGPKITIDSATLMNKGLEVIEAHHLFGVGYNEIEVLLQAESIIHSMVELQDGAFLAHLGRPDMRIPIQYALTYPERMESPVERLDFRTLGAIHFGRPDTQAFPALALAYEAGKAGGTMPAVLNAANEVAVNSFMQRRIDFARIPLLVERVMEMHDMVKQPDLDSILAADAWARVRCEELI</sequence>
<dbReference type="InterPro" id="IPR036169">
    <property type="entry name" value="DXPR_C_sf"/>
</dbReference>
<dbReference type="EMBL" id="CP000448">
    <property type="protein sequence ID" value="ABI68207.1"/>
    <property type="molecule type" value="Genomic_DNA"/>
</dbReference>
<evidence type="ECO:0000256" key="1">
    <source>
        <dbReference type="ARBA" id="ARBA00005094"/>
    </source>
</evidence>
<evidence type="ECO:0000256" key="6">
    <source>
        <dbReference type="ARBA" id="ARBA00023211"/>
    </source>
</evidence>
<keyword evidence="13" id="KW-0413">Isomerase</keyword>
<dbReference type="GO" id="GO:0070402">
    <property type="term" value="F:NADPH binding"/>
    <property type="evidence" value="ECO:0007669"/>
    <property type="project" value="InterPro"/>
</dbReference>
<accession>Q0AYJ7</accession>
<dbReference type="eggNOG" id="COG0743">
    <property type="taxonomic scope" value="Bacteria"/>
</dbReference>
<dbReference type="PANTHER" id="PTHR30525:SF0">
    <property type="entry name" value="1-DEOXY-D-XYLULOSE 5-PHOSPHATE REDUCTOISOMERASE, CHLOROPLASTIC"/>
    <property type="match status" value="1"/>
</dbReference>
<evidence type="ECO:0000256" key="2">
    <source>
        <dbReference type="ARBA" id="ARBA00006825"/>
    </source>
</evidence>
<gene>
    <name evidence="9" type="primary">dxr</name>
    <name evidence="13" type="ordered locus">Swol_0889</name>
</gene>
<keyword evidence="3 9" id="KW-0479">Metal-binding</keyword>
<dbReference type="InterPro" id="IPR026877">
    <property type="entry name" value="DXPR_C"/>
</dbReference>
<evidence type="ECO:0000313" key="13">
    <source>
        <dbReference type="EMBL" id="ABI68207.1"/>
    </source>
</evidence>
<dbReference type="NCBIfam" id="NF009114">
    <property type="entry name" value="PRK12464.1"/>
    <property type="match status" value="1"/>
</dbReference>
<dbReference type="Pfam" id="PF13288">
    <property type="entry name" value="DXPR_C"/>
    <property type="match status" value="1"/>
</dbReference>
<dbReference type="FunFam" id="3.40.50.720:FF:000045">
    <property type="entry name" value="1-deoxy-D-xylulose 5-phosphate reductoisomerase"/>
    <property type="match status" value="1"/>
</dbReference>
<dbReference type="Pfam" id="PF08436">
    <property type="entry name" value="DXP_redisom_C"/>
    <property type="match status" value="1"/>
</dbReference>
<name>Q0AYJ7_SYNWW</name>
<feature type="binding site" evidence="9">
    <location>
        <position position="244"/>
    </location>
    <ligand>
        <name>1-deoxy-D-xylulose 5-phosphate</name>
        <dbReference type="ChEBI" id="CHEBI:57792"/>
    </ligand>
</feature>
<keyword evidence="5 9" id="KW-0560">Oxidoreductase</keyword>
<protein>
    <recommendedName>
        <fullName evidence="9">1-deoxy-D-xylulose 5-phosphate reductoisomerase</fullName>
        <shortName evidence="9">DXP reductoisomerase</shortName>
        <ecNumber evidence="9">1.1.1.267</ecNumber>
    </recommendedName>
    <alternativeName>
        <fullName evidence="9">1-deoxyxylulose-5-phosphate reductoisomerase</fullName>
    </alternativeName>
    <alternativeName>
        <fullName evidence="9">2-C-methyl-D-erythritol 4-phosphate synthase</fullName>
    </alternativeName>
</protein>
<feature type="binding site" evidence="9">
    <location>
        <position position="238"/>
    </location>
    <ligand>
        <name>1-deoxy-D-xylulose 5-phosphate</name>
        <dbReference type="ChEBI" id="CHEBI:57792"/>
    </ligand>
</feature>
<dbReference type="Gene3D" id="1.10.1740.10">
    <property type="match status" value="1"/>
</dbReference>
<keyword evidence="7 9" id="KW-0414">Isoprene biosynthesis</keyword>
<evidence type="ECO:0000256" key="8">
    <source>
        <dbReference type="ARBA" id="ARBA00048543"/>
    </source>
</evidence>
<feature type="binding site" evidence="9">
    <location>
        <position position="231"/>
    </location>
    <ligand>
        <name>NADPH</name>
        <dbReference type="ChEBI" id="CHEBI:57783"/>
    </ligand>
</feature>
<dbReference type="Proteomes" id="UP000001968">
    <property type="component" value="Chromosome"/>
</dbReference>
<dbReference type="SUPFAM" id="SSF51735">
    <property type="entry name" value="NAD(P)-binding Rossmann-fold domains"/>
    <property type="match status" value="1"/>
</dbReference>
<dbReference type="KEGG" id="swo:Swol_0889"/>
<feature type="binding site" evidence="9">
    <location>
        <position position="40"/>
    </location>
    <ligand>
        <name>NADPH</name>
        <dbReference type="ChEBI" id="CHEBI:57783"/>
    </ligand>
</feature>
<dbReference type="GO" id="GO:0016853">
    <property type="term" value="F:isomerase activity"/>
    <property type="evidence" value="ECO:0007669"/>
    <property type="project" value="UniProtKB-KW"/>
</dbReference>
<keyword evidence="14" id="KW-1185">Reference proteome</keyword>
<feature type="binding site" evidence="9">
    <location>
        <position position="202"/>
    </location>
    <ligand>
        <name>1-deoxy-D-xylulose 5-phosphate</name>
        <dbReference type="ChEBI" id="CHEBI:57792"/>
    </ligand>
</feature>
<comment type="cofactor">
    <cofactor evidence="9">
        <name>Mg(2+)</name>
        <dbReference type="ChEBI" id="CHEBI:18420"/>
    </cofactor>
    <cofactor evidence="9">
        <name>Mn(2+)</name>
        <dbReference type="ChEBI" id="CHEBI:29035"/>
    </cofactor>
</comment>
<dbReference type="GO" id="GO:0051484">
    <property type="term" value="P:isopentenyl diphosphate biosynthetic process, methylerythritol 4-phosphate pathway involved in terpenoid biosynthetic process"/>
    <property type="evidence" value="ECO:0007669"/>
    <property type="project" value="UniProtKB-ARBA"/>
</dbReference>
<dbReference type="Pfam" id="PF02670">
    <property type="entry name" value="DXP_reductoisom"/>
    <property type="match status" value="1"/>
</dbReference>
<dbReference type="HAMAP" id="MF_00183">
    <property type="entry name" value="DXP_reductoisom"/>
    <property type="match status" value="1"/>
</dbReference>
<evidence type="ECO:0000256" key="9">
    <source>
        <dbReference type="HAMAP-Rule" id="MF_00183"/>
    </source>
</evidence>
<feature type="binding site" evidence="9">
    <location>
        <position position="42"/>
    </location>
    <ligand>
        <name>NADPH</name>
        <dbReference type="ChEBI" id="CHEBI:57783"/>
    </ligand>
</feature>
<feature type="binding site" evidence="9">
    <location>
        <position position="247"/>
    </location>
    <ligand>
        <name>Mn(2+)</name>
        <dbReference type="ChEBI" id="CHEBI:29035"/>
    </ligand>
</feature>
<dbReference type="PANTHER" id="PTHR30525">
    <property type="entry name" value="1-DEOXY-D-XYLULOSE 5-PHOSPHATE REDUCTOISOMERASE"/>
    <property type="match status" value="1"/>
</dbReference>
<evidence type="ECO:0000256" key="5">
    <source>
        <dbReference type="ARBA" id="ARBA00023002"/>
    </source>
</evidence>
<dbReference type="GO" id="GO:0030604">
    <property type="term" value="F:1-deoxy-D-xylulose-5-phosphate reductoisomerase activity"/>
    <property type="evidence" value="ECO:0007669"/>
    <property type="project" value="UniProtKB-UniRule"/>
</dbReference>
<dbReference type="InterPro" id="IPR013644">
    <property type="entry name" value="DXP_reductoisomerase_C"/>
</dbReference>
<feature type="binding site" evidence="9">
    <location>
        <position position="247"/>
    </location>
    <ligand>
        <name>1-deoxy-D-xylulose 5-phosphate</name>
        <dbReference type="ChEBI" id="CHEBI:57792"/>
    </ligand>
</feature>
<dbReference type="PIRSF" id="PIRSF006205">
    <property type="entry name" value="Dxp_reductismrs"/>
    <property type="match status" value="1"/>
</dbReference>
<dbReference type="NCBIfam" id="TIGR00243">
    <property type="entry name" value="Dxr"/>
    <property type="match status" value="1"/>
</dbReference>
<proteinExistence type="inferred from homology"/>
<feature type="binding site" evidence="9">
    <location>
        <position position="177"/>
    </location>
    <ligand>
        <name>Mn(2+)</name>
        <dbReference type="ChEBI" id="CHEBI:29035"/>
    </ligand>
</feature>
<feature type="domain" description="1-deoxy-D-xylulose 5-phosphate reductoisomerase N-terminal" evidence="10">
    <location>
        <begin position="33"/>
        <end position="159"/>
    </location>
</feature>
<evidence type="ECO:0000259" key="11">
    <source>
        <dbReference type="Pfam" id="PF08436"/>
    </source>
</evidence>
<feature type="domain" description="1-deoxy-D-xylulose 5-phosphate reductoisomerase C-terminal" evidence="11">
    <location>
        <begin position="173"/>
        <end position="255"/>
    </location>
</feature>